<comment type="caution">
    <text evidence="2">The sequence shown here is derived from an EMBL/GenBank/DDBJ whole genome shotgun (WGS) entry which is preliminary data.</text>
</comment>
<feature type="coiled-coil region" evidence="1">
    <location>
        <begin position="199"/>
        <end position="226"/>
    </location>
</feature>
<dbReference type="OrthoDB" id="433501at2759"/>
<keyword evidence="3" id="KW-1185">Reference proteome</keyword>
<evidence type="ECO:0000313" key="2">
    <source>
        <dbReference type="EMBL" id="VEL27971.1"/>
    </source>
</evidence>
<name>A0A3S5AXR1_9PLAT</name>
<evidence type="ECO:0000313" key="3">
    <source>
        <dbReference type="Proteomes" id="UP000784294"/>
    </source>
</evidence>
<dbReference type="Proteomes" id="UP000784294">
    <property type="component" value="Unassembled WGS sequence"/>
</dbReference>
<proteinExistence type="predicted"/>
<dbReference type="AlphaFoldDB" id="A0A3S5AXR1"/>
<gene>
    <name evidence="2" type="ORF">PXEA_LOCUS21411</name>
</gene>
<dbReference type="EMBL" id="CAAALY010091393">
    <property type="protein sequence ID" value="VEL27971.1"/>
    <property type="molecule type" value="Genomic_DNA"/>
</dbReference>
<sequence>MPATLFFSVPRAQSLPGISFPVGAAPFASTNQAATSILSRYQLASTMPPQQQNEQKMRFQQPYQLHGLTQHPPHIMEANSLPTTSCFLPALSSAGYVPQTGLPILQPSFPLTRDQLEATNLLVGQALNSGITASEPMLAGHGQFVNFGPEGQLSASASDAISAIRNSNPFVSGQLATTSKVANSFFCNVPEHHRLEDFVQLMQDKSRRLERRLDAQEVDKDESSRR</sequence>
<organism evidence="2 3">
    <name type="scientific">Protopolystoma xenopodis</name>
    <dbReference type="NCBI Taxonomy" id="117903"/>
    <lineage>
        <taxon>Eukaryota</taxon>
        <taxon>Metazoa</taxon>
        <taxon>Spiralia</taxon>
        <taxon>Lophotrochozoa</taxon>
        <taxon>Platyhelminthes</taxon>
        <taxon>Monogenea</taxon>
        <taxon>Polyopisthocotylea</taxon>
        <taxon>Polystomatidea</taxon>
        <taxon>Polystomatidae</taxon>
        <taxon>Protopolystoma</taxon>
    </lineage>
</organism>
<protein>
    <submittedName>
        <fullName evidence="2">Uncharacterized protein</fullName>
    </submittedName>
</protein>
<keyword evidence="1" id="KW-0175">Coiled coil</keyword>
<accession>A0A3S5AXR1</accession>
<evidence type="ECO:0000256" key="1">
    <source>
        <dbReference type="SAM" id="Coils"/>
    </source>
</evidence>
<reference evidence="2" key="1">
    <citation type="submission" date="2018-11" db="EMBL/GenBank/DDBJ databases">
        <authorList>
            <consortium name="Pathogen Informatics"/>
        </authorList>
    </citation>
    <scope>NUCLEOTIDE SEQUENCE</scope>
</reference>